<evidence type="ECO:0000256" key="9">
    <source>
        <dbReference type="ARBA" id="ARBA00023224"/>
    </source>
</evidence>
<feature type="transmembrane region" description="Helical" evidence="11">
    <location>
        <begin position="266"/>
        <end position="285"/>
    </location>
</feature>
<evidence type="ECO:0000256" key="1">
    <source>
        <dbReference type="ARBA" id="ARBA00004141"/>
    </source>
</evidence>
<evidence type="ECO:0000256" key="3">
    <source>
        <dbReference type="ARBA" id="ARBA00022507"/>
    </source>
</evidence>
<keyword evidence="4 11" id="KW-0812">Transmembrane</keyword>
<dbReference type="PRINTS" id="PR00899">
    <property type="entry name" value="GPCRSTE3"/>
</dbReference>
<dbReference type="Pfam" id="PF02076">
    <property type="entry name" value="STE3"/>
    <property type="match status" value="1"/>
</dbReference>
<feature type="transmembrane region" description="Helical" evidence="11">
    <location>
        <begin position="202"/>
        <end position="227"/>
    </location>
</feature>
<keyword evidence="9" id="KW-0807">Transducer</keyword>
<evidence type="ECO:0000256" key="2">
    <source>
        <dbReference type="ARBA" id="ARBA00011085"/>
    </source>
</evidence>
<sequence>MSAAPRAFASFLAAALVLVPLPGHWRARNIPTLSLIVWLFVMNIAHGVNVVEWYDNTEIKLKIWCDIISKLVIGANMAIPAACFCLALRLEGIAAVRSVKTSHTSKRRRMLIDIAICVGLPMIEMGFHYIVQGHRFDIVERFGCQPEDYISLPEFFLIWFIPILLCLSTFVLGGLSFFHFFKRRATFARHLAASNTGLTPSRYFRLMAMSLALMIWNLLVFSLTLYFDYRNGLRPWTSWADVHSNWQHINRFPIVLIPAYTLRWTYFLWWATPVTAYMFFAFFAFGQDTLSDYVICVSWLKGKVSRRRSPSKKIQLKDQASFKPIGSYPSPRSGTSTCFSPSDEPFTPVTSKETARLSYPESSCAPSTASLTLFYNVAHDKEKAYAFTSLTTTRQTDDTAPPYPTSSEPSTPTIASPPAALVADNDDDSIVSQYAHIPYGACFLSFLAASPA</sequence>
<evidence type="ECO:0000256" key="11">
    <source>
        <dbReference type="SAM" id="Phobius"/>
    </source>
</evidence>
<protein>
    <submittedName>
        <fullName evidence="12">Pheromone receptor CPRa1p</fullName>
    </submittedName>
</protein>
<feature type="transmembrane region" description="Helical" evidence="11">
    <location>
        <begin position="111"/>
        <end position="131"/>
    </location>
</feature>
<evidence type="ECO:0000256" key="10">
    <source>
        <dbReference type="SAM" id="MobiDB-lite"/>
    </source>
</evidence>
<dbReference type="CDD" id="cd14966">
    <property type="entry name" value="7tmD_STE3"/>
    <property type="match status" value="1"/>
</dbReference>
<evidence type="ECO:0000313" key="12">
    <source>
        <dbReference type="EMBL" id="VWO96425.1"/>
    </source>
</evidence>
<dbReference type="GO" id="GO:0000750">
    <property type="term" value="P:pheromone-dependent signal transduction involved in conjugation with cellular fusion"/>
    <property type="evidence" value="ECO:0007669"/>
    <property type="project" value="TreeGrafter"/>
</dbReference>
<keyword evidence="3" id="KW-0589">Pheromone response</keyword>
<keyword evidence="7 11" id="KW-0472">Membrane</keyword>
<comment type="similarity">
    <text evidence="2">Belongs to the G-protein coupled receptor 4 family.</text>
</comment>
<dbReference type="AlphaFoldDB" id="A0A5K1JWE1"/>
<keyword evidence="8 12" id="KW-0675">Receptor</keyword>
<feature type="transmembrane region" description="Helical" evidence="11">
    <location>
        <begin position="32"/>
        <end position="51"/>
    </location>
</feature>
<dbReference type="PANTHER" id="PTHR28097:SF1">
    <property type="entry name" value="PHEROMONE A FACTOR RECEPTOR"/>
    <property type="match status" value="1"/>
</dbReference>
<feature type="region of interest" description="Disordered" evidence="10">
    <location>
        <begin position="391"/>
        <end position="419"/>
    </location>
</feature>
<gene>
    <name evidence="12" type="primary">Q9C1Q9</name>
</gene>
<dbReference type="InterPro" id="IPR001546">
    <property type="entry name" value="GPCR_Pheromne_A_rcpt"/>
</dbReference>
<organism evidence="12">
    <name type="scientific">Ganoderma boninense</name>
    <dbReference type="NCBI Taxonomy" id="34458"/>
    <lineage>
        <taxon>Eukaryota</taxon>
        <taxon>Fungi</taxon>
        <taxon>Dikarya</taxon>
        <taxon>Basidiomycota</taxon>
        <taxon>Agaricomycotina</taxon>
        <taxon>Agaricomycetes</taxon>
        <taxon>Polyporales</taxon>
        <taxon>Polyporaceae</taxon>
        <taxon>Ganoderma</taxon>
    </lineage>
</organism>
<evidence type="ECO:0000256" key="8">
    <source>
        <dbReference type="ARBA" id="ARBA00023170"/>
    </source>
</evidence>
<dbReference type="InterPro" id="IPR001499">
    <property type="entry name" value="GPCR_STE3"/>
</dbReference>
<dbReference type="EMBL" id="LR725625">
    <property type="protein sequence ID" value="VWO96425.1"/>
    <property type="molecule type" value="Genomic_DNA"/>
</dbReference>
<evidence type="ECO:0000256" key="5">
    <source>
        <dbReference type="ARBA" id="ARBA00022989"/>
    </source>
</evidence>
<proteinExistence type="inferred from homology"/>
<name>A0A5K1JWE1_9APHY</name>
<evidence type="ECO:0000256" key="4">
    <source>
        <dbReference type="ARBA" id="ARBA00022692"/>
    </source>
</evidence>
<dbReference type="GO" id="GO:0004933">
    <property type="term" value="F:mating-type a-factor pheromone receptor activity"/>
    <property type="evidence" value="ECO:0007669"/>
    <property type="project" value="InterPro"/>
</dbReference>
<accession>A0A5K1JWE1</accession>
<keyword evidence="5 11" id="KW-1133">Transmembrane helix</keyword>
<dbReference type="PRINTS" id="PR00900">
    <property type="entry name" value="PHEROMONEAR"/>
</dbReference>
<feature type="transmembrane region" description="Helical" evidence="11">
    <location>
        <begin position="6"/>
        <end position="25"/>
    </location>
</feature>
<keyword evidence="6" id="KW-0297">G-protein coupled receptor</keyword>
<evidence type="ECO:0000256" key="7">
    <source>
        <dbReference type="ARBA" id="ARBA00023136"/>
    </source>
</evidence>
<dbReference type="GO" id="GO:0005886">
    <property type="term" value="C:plasma membrane"/>
    <property type="evidence" value="ECO:0007669"/>
    <property type="project" value="TreeGrafter"/>
</dbReference>
<evidence type="ECO:0000256" key="6">
    <source>
        <dbReference type="ARBA" id="ARBA00023040"/>
    </source>
</evidence>
<comment type="subcellular location">
    <subcellularLocation>
        <location evidence="1">Membrane</location>
        <topology evidence="1">Multi-pass membrane protein</topology>
    </subcellularLocation>
</comment>
<feature type="transmembrane region" description="Helical" evidence="11">
    <location>
        <begin position="156"/>
        <end position="181"/>
    </location>
</feature>
<reference evidence="12" key="1">
    <citation type="submission" date="2019-10" db="EMBL/GenBank/DDBJ databases">
        <authorList>
            <person name="Nor Muhammad N."/>
        </authorList>
    </citation>
    <scope>NUCLEOTIDE SEQUENCE</scope>
</reference>
<dbReference type="PANTHER" id="PTHR28097">
    <property type="entry name" value="PHEROMONE A FACTOR RECEPTOR"/>
    <property type="match status" value="1"/>
</dbReference>